<keyword evidence="1" id="KW-0378">Hydrolase</keyword>
<evidence type="ECO:0000313" key="4">
    <source>
        <dbReference type="EMBL" id="KAJ4444848.1"/>
    </source>
</evidence>
<gene>
    <name evidence="4" type="ORF">ANN_06645</name>
</gene>
<reference evidence="4 5" key="1">
    <citation type="journal article" date="2022" name="Allergy">
        <title>Genome assembly and annotation of Periplaneta americana reveal a comprehensive cockroach allergen profile.</title>
        <authorList>
            <person name="Wang L."/>
            <person name="Xiong Q."/>
            <person name="Saelim N."/>
            <person name="Wang L."/>
            <person name="Nong W."/>
            <person name="Wan A.T."/>
            <person name="Shi M."/>
            <person name="Liu X."/>
            <person name="Cao Q."/>
            <person name="Hui J.H.L."/>
            <person name="Sookrung N."/>
            <person name="Leung T.F."/>
            <person name="Tungtrongchitr A."/>
            <person name="Tsui S.K.W."/>
        </authorList>
    </citation>
    <scope>NUCLEOTIDE SEQUENCE [LARGE SCALE GENOMIC DNA]</scope>
    <source>
        <strain evidence="4">PWHHKU_190912</strain>
    </source>
</reference>
<dbReference type="Pfam" id="PF25273">
    <property type="entry name" value="DUF7869"/>
    <property type="match status" value="1"/>
</dbReference>
<proteinExistence type="predicted"/>
<evidence type="ECO:0000256" key="2">
    <source>
        <dbReference type="ARBA" id="ARBA00023295"/>
    </source>
</evidence>
<evidence type="ECO:0000313" key="5">
    <source>
        <dbReference type="Proteomes" id="UP001148838"/>
    </source>
</evidence>
<feature type="non-terminal residue" evidence="4">
    <location>
        <position position="1"/>
    </location>
</feature>
<dbReference type="InterPro" id="IPR011330">
    <property type="entry name" value="Glyco_hydro/deAcase_b/a-brl"/>
</dbReference>
<accession>A0ABQ8TEZ4</accession>
<comment type="caution">
    <text evidence="4">The sequence shown here is derived from an EMBL/GenBank/DDBJ whole genome shotgun (WGS) entry which is preliminary data.</text>
</comment>
<sequence>YVNAANSSINVFYSTPSCYLKAVHDARKTWTTKLDDFFPYASDPHTYWSGYFTSRPTLKRFERLGNNYLQDSDTDIHVEECFLGRKSRCKESQPKRKICKTKEEPQINYSHGLQKLATNTKGKKNCKAAELCYNDIITFHHHVASLNKTDQDKFLLKFMEICTPKRRIVATENAKRKKRVSVKYTIRKKNGTLLPVCAATFQAVSGMSKDRLSYLANRFHEMGKVPKEMRGGNRAGEKHKELTLAIKNDIKSYKCRESHHGRGKSKRGCLPSHLSVNKMWKFFCANRNASGLNLCSLSKYKRIFYKCFNLSFKTSHTDTCSTCKMNLLKIKAEQDLEKKNELRTNYRLHKLRAKQFYKIMKDDNADIIKICFDMQKNQPLPKLSVSEVFYSRQIWLYNLCIMIHSEKQRKEDITFYTWLETESTRGCNQVASALLDFMCDLENKVKNGGASTIHLFSDSCSSQNKNSVMMATLTAFLERSKKFSNIIHFFPVRGHSYMAPDRVFGRIEKSYRRQETITSPKEYYDLLEEHGTLKVLNKDWNVRNLKESSKKVLRSKLPFKMNSQRLIMYKKNLDKVEISVTSTYFGDLVQVEVLKNKSCHQIMLNSTVLPKKSAVSKEKKNDVAKNKKKNNVQIKFNLD</sequence>
<dbReference type="PANTHER" id="PTHR10773:SF19">
    <property type="match status" value="1"/>
</dbReference>
<dbReference type="SUPFAM" id="SSF88713">
    <property type="entry name" value="Glycoside hydrolase/deacetylase"/>
    <property type="match status" value="1"/>
</dbReference>
<keyword evidence="5" id="KW-1185">Reference proteome</keyword>
<keyword evidence="2" id="KW-0326">Glycosidase</keyword>
<name>A0ABQ8TEZ4_PERAM</name>
<dbReference type="InterPro" id="IPR057191">
    <property type="entry name" value="DUF7869"/>
</dbReference>
<dbReference type="Gene3D" id="1.20.1270.50">
    <property type="entry name" value="Glycoside hydrolase family 38, central domain"/>
    <property type="match status" value="1"/>
</dbReference>
<dbReference type="InterPro" id="IPR037094">
    <property type="entry name" value="Glyco_hydro_38_cen_sf"/>
</dbReference>
<dbReference type="InterPro" id="IPR028995">
    <property type="entry name" value="Glyco_hydro_57/38_cen_sf"/>
</dbReference>
<protein>
    <recommendedName>
        <fullName evidence="3">DUF7869 domain-containing protein</fullName>
    </recommendedName>
</protein>
<feature type="domain" description="DUF7869" evidence="3">
    <location>
        <begin position="412"/>
        <end position="545"/>
    </location>
</feature>
<dbReference type="PANTHER" id="PTHR10773">
    <property type="entry name" value="DNA-DIRECTED RNA POLYMERASES I, II, AND III SUBUNIT RPABC2"/>
    <property type="match status" value="1"/>
</dbReference>
<evidence type="ECO:0000259" key="3">
    <source>
        <dbReference type="Pfam" id="PF25273"/>
    </source>
</evidence>
<dbReference type="EMBL" id="JAJSOF020000011">
    <property type="protein sequence ID" value="KAJ4444848.1"/>
    <property type="molecule type" value="Genomic_DNA"/>
</dbReference>
<dbReference type="SUPFAM" id="SSF88688">
    <property type="entry name" value="Families 57/38 glycoside transferase middle domain"/>
    <property type="match status" value="1"/>
</dbReference>
<dbReference type="Proteomes" id="UP001148838">
    <property type="component" value="Unassembled WGS sequence"/>
</dbReference>
<evidence type="ECO:0000256" key="1">
    <source>
        <dbReference type="ARBA" id="ARBA00022801"/>
    </source>
</evidence>
<organism evidence="4 5">
    <name type="scientific">Periplaneta americana</name>
    <name type="common">American cockroach</name>
    <name type="synonym">Blatta americana</name>
    <dbReference type="NCBI Taxonomy" id="6978"/>
    <lineage>
        <taxon>Eukaryota</taxon>
        <taxon>Metazoa</taxon>
        <taxon>Ecdysozoa</taxon>
        <taxon>Arthropoda</taxon>
        <taxon>Hexapoda</taxon>
        <taxon>Insecta</taxon>
        <taxon>Pterygota</taxon>
        <taxon>Neoptera</taxon>
        <taxon>Polyneoptera</taxon>
        <taxon>Dictyoptera</taxon>
        <taxon>Blattodea</taxon>
        <taxon>Blattoidea</taxon>
        <taxon>Blattidae</taxon>
        <taxon>Blattinae</taxon>
        <taxon>Periplaneta</taxon>
    </lineage>
</organism>